<accession>A0A6P6NVQ4</accession>
<keyword evidence="7" id="KW-1185">Reference proteome</keyword>
<dbReference type="RefSeq" id="XP_026112847.1">
    <property type="nucleotide sequence ID" value="XM_026257062.1"/>
</dbReference>
<evidence type="ECO:0000256" key="2">
    <source>
        <dbReference type="ARBA" id="ARBA00022759"/>
    </source>
</evidence>
<organism evidence="7 8">
    <name type="scientific">Carassius auratus</name>
    <name type="common">Goldfish</name>
    <dbReference type="NCBI Taxonomy" id="7957"/>
    <lineage>
        <taxon>Eukaryota</taxon>
        <taxon>Metazoa</taxon>
        <taxon>Chordata</taxon>
        <taxon>Craniata</taxon>
        <taxon>Vertebrata</taxon>
        <taxon>Euteleostomi</taxon>
        <taxon>Actinopterygii</taxon>
        <taxon>Neopterygii</taxon>
        <taxon>Teleostei</taxon>
        <taxon>Ostariophysi</taxon>
        <taxon>Cypriniformes</taxon>
        <taxon>Cyprinidae</taxon>
        <taxon>Cyprininae</taxon>
        <taxon>Carassius</taxon>
    </lineage>
</organism>
<gene>
    <name evidence="8" type="primary">LOC113091493</name>
</gene>
<evidence type="ECO:0000256" key="1">
    <source>
        <dbReference type="ARBA" id="ARBA00022722"/>
    </source>
</evidence>
<proteinExistence type="predicted"/>
<evidence type="ECO:0000256" key="4">
    <source>
        <dbReference type="ARBA" id="ARBA00022839"/>
    </source>
</evidence>
<dbReference type="GO" id="GO:0004519">
    <property type="term" value="F:endonuclease activity"/>
    <property type="evidence" value="ECO:0007669"/>
    <property type="project" value="UniProtKB-KW"/>
</dbReference>
<dbReference type="InterPro" id="IPR034720">
    <property type="entry name" value="Viral_alk_exo"/>
</dbReference>
<name>A0A6P6NVQ4_CARAU</name>
<keyword evidence="2" id="KW-0255">Endonuclease</keyword>
<keyword evidence="3" id="KW-0378">Hydrolase</keyword>
<keyword evidence="5" id="KW-0479">Metal-binding</keyword>
<dbReference type="KEGG" id="caua:113091493"/>
<dbReference type="PROSITE" id="PS50966">
    <property type="entry name" value="ZF_SWIM"/>
    <property type="match status" value="1"/>
</dbReference>
<keyword evidence="5" id="KW-0863">Zinc-finger</keyword>
<dbReference type="OrthoDB" id="6155932at2759"/>
<evidence type="ECO:0000259" key="6">
    <source>
        <dbReference type="PROSITE" id="PS50966"/>
    </source>
</evidence>
<protein>
    <submittedName>
        <fullName evidence="8">Uncharacterized protein LOC113091493</fullName>
    </submittedName>
</protein>
<keyword evidence="5" id="KW-0862">Zinc</keyword>
<reference evidence="8" key="1">
    <citation type="submission" date="2025-08" db="UniProtKB">
        <authorList>
            <consortium name="RefSeq"/>
        </authorList>
    </citation>
    <scope>IDENTIFICATION</scope>
    <source>
        <strain evidence="8">Wakin</strain>
        <tissue evidence="8">Muscle</tissue>
    </source>
</reference>
<keyword evidence="4" id="KW-0269">Exonuclease</keyword>
<dbReference type="Proteomes" id="UP000515129">
    <property type="component" value="Unplaced"/>
</dbReference>
<dbReference type="AlphaFoldDB" id="A0A6P6NVQ4"/>
<evidence type="ECO:0000256" key="5">
    <source>
        <dbReference type="PROSITE-ProRule" id="PRU00325"/>
    </source>
</evidence>
<dbReference type="Pfam" id="PF01771">
    <property type="entry name" value="Viral_alk_exo"/>
    <property type="match status" value="1"/>
</dbReference>
<dbReference type="GO" id="GO:0008270">
    <property type="term" value="F:zinc ion binding"/>
    <property type="evidence" value="ECO:0007669"/>
    <property type="project" value="UniProtKB-KW"/>
</dbReference>
<dbReference type="PANTHER" id="PTHR47526:SF4">
    <property type="entry name" value="SWIM-TYPE DOMAIN-CONTAINING PROTEIN"/>
    <property type="match status" value="1"/>
</dbReference>
<evidence type="ECO:0000313" key="8">
    <source>
        <dbReference type="RefSeq" id="XP_026112847.1"/>
    </source>
</evidence>
<dbReference type="InterPro" id="IPR007527">
    <property type="entry name" value="Znf_SWIM"/>
</dbReference>
<evidence type="ECO:0000256" key="3">
    <source>
        <dbReference type="ARBA" id="ARBA00022801"/>
    </source>
</evidence>
<dbReference type="GeneID" id="113091493"/>
<sequence length="319" mass="35462">MHSRRLIEPPLTPWVILTPSGQVCSAHCTCMAGVAESCTHVGALLFMVDACVRLKEKATVTDEPAYWILPSSIDKVHPEVGHSIDLTSAAATRMSLNRRIDGETHTSPALRTRVAKTTKKTPTPEELETFYRDLHNTGTRSAILSVLPEYCEEFRDPVLPIRSLQSLANVRGTSLDRSDLSALQKHCQAIRNIADVSEEQAMQIERRTRGQHTSSLWFAARASRIMASSMHSVYATDISSPALHHKEGLLPYARARNSRHQLGYQTGGDSEAGIHHPHKRTAQKSTSANLWVFCQPGLPTSRSITRCHCELHLLWKGLH</sequence>
<feature type="domain" description="SWIM-type" evidence="6">
    <location>
        <begin position="13"/>
        <end position="49"/>
    </location>
</feature>
<evidence type="ECO:0000313" key="7">
    <source>
        <dbReference type="Proteomes" id="UP000515129"/>
    </source>
</evidence>
<dbReference type="GO" id="GO:0004527">
    <property type="term" value="F:exonuclease activity"/>
    <property type="evidence" value="ECO:0007669"/>
    <property type="project" value="UniProtKB-KW"/>
</dbReference>
<dbReference type="PANTHER" id="PTHR47526">
    <property type="entry name" value="ATP-DEPENDENT DNA HELICASE"/>
    <property type="match status" value="1"/>
</dbReference>
<keyword evidence="1" id="KW-0540">Nuclease</keyword>